<name>A0A934S2Q8_9BACT</name>
<dbReference type="PANTHER" id="PTHR43794">
    <property type="entry name" value="AMINOHYDROLASE SSNA-RELATED"/>
    <property type="match status" value="1"/>
</dbReference>
<organism evidence="2 3">
    <name type="scientific">Luteolibacter pohnpeiensis</name>
    <dbReference type="NCBI Taxonomy" id="454153"/>
    <lineage>
        <taxon>Bacteria</taxon>
        <taxon>Pseudomonadati</taxon>
        <taxon>Verrucomicrobiota</taxon>
        <taxon>Verrucomicrobiia</taxon>
        <taxon>Verrucomicrobiales</taxon>
        <taxon>Verrucomicrobiaceae</taxon>
        <taxon>Luteolibacter</taxon>
    </lineage>
</organism>
<dbReference type="InterPro" id="IPR006680">
    <property type="entry name" value="Amidohydro-rel"/>
</dbReference>
<dbReference type="InterPro" id="IPR032466">
    <property type="entry name" value="Metal_Hydrolase"/>
</dbReference>
<dbReference type="Gene3D" id="2.30.40.10">
    <property type="entry name" value="Urease, subunit C, domain 1"/>
    <property type="match status" value="1"/>
</dbReference>
<protein>
    <submittedName>
        <fullName evidence="2">Amidohydrolase family protein</fullName>
    </submittedName>
</protein>
<dbReference type="SUPFAM" id="SSF51556">
    <property type="entry name" value="Metallo-dependent hydrolases"/>
    <property type="match status" value="1"/>
</dbReference>
<dbReference type="Gene3D" id="3.20.20.140">
    <property type="entry name" value="Metal-dependent hydrolases"/>
    <property type="match status" value="1"/>
</dbReference>
<dbReference type="InterPro" id="IPR011059">
    <property type="entry name" value="Metal-dep_hydrolase_composite"/>
</dbReference>
<dbReference type="SUPFAM" id="SSF51338">
    <property type="entry name" value="Composite domain of metallo-dependent hydrolases"/>
    <property type="match status" value="1"/>
</dbReference>
<gene>
    <name evidence="2" type="ORF">JIN85_02430</name>
</gene>
<evidence type="ECO:0000313" key="2">
    <source>
        <dbReference type="EMBL" id="MBK1881252.1"/>
    </source>
</evidence>
<dbReference type="GO" id="GO:0016810">
    <property type="term" value="F:hydrolase activity, acting on carbon-nitrogen (but not peptide) bonds"/>
    <property type="evidence" value="ECO:0007669"/>
    <property type="project" value="InterPro"/>
</dbReference>
<comment type="caution">
    <text evidence="2">The sequence shown here is derived from an EMBL/GenBank/DDBJ whole genome shotgun (WGS) entry which is preliminary data.</text>
</comment>
<feature type="domain" description="Amidohydrolase-related" evidence="1">
    <location>
        <begin position="123"/>
        <end position="467"/>
    </location>
</feature>
<keyword evidence="3" id="KW-1185">Reference proteome</keyword>
<sequence length="499" mass="53252">MQRLQPVDAWKSLIGLESALSRTMEEHRISELPNYQNTVHRRGFIVSSLSAGVALGAGRLFGAEKASAKSEEYVLSGATLLSQAGNELDGSKVDIHVKDGAIFAIAASIEAPGVSRIDLSGTLVMPGFVDTHWHMWNTIARGIQSSAKGDFFATQKALAKTWTAEASGVGVRLALAEAVNSGITTVNNWAHNVRAREFADAELEAQLASGVRGRFSYGYPQDIAEDEVMDVDSLAATQKRLAELDNPLIHLGLCVRGPDRCEEKVWRAEWEAARSMKLPLTTHIASTAAKAANGSIRKLHQNGLLGPDIQLVHATHAKLDDFKLIADAGSPLSISPWTELEVGYGLPPLLEIAKSGVELGLSVDNMVLAGRADMFEVMKITADLAAGLATQMLPISLSKVVSWATIGGARGLQLGEQTGSLEVGKRADLIAVRTDRLNTSPVGSAEFMLTHSANPASVDFVMIDGKIHKQGGRLAKVDLPALLEESQTMISSLKKSAGL</sequence>
<dbReference type="AlphaFoldDB" id="A0A934S2Q8"/>
<evidence type="ECO:0000313" key="3">
    <source>
        <dbReference type="Proteomes" id="UP000603141"/>
    </source>
</evidence>
<reference evidence="2" key="1">
    <citation type="submission" date="2021-01" db="EMBL/GenBank/DDBJ databases">
        <title>Modified the classification status of verrucomicrobia.</title>
        <authorList>
            <person name="Feng X."/>
        </authorList>
    </citation>
    <scope>NUCLEOTIDE SEQUENCE</scope>
    <source>
        <strain evidence="2">KCTC 22041</strain>
    </source>
</reference>
<dbReference type="Pfam" id="PF01979">
    <property type="entry name" value="Amidohydro_1"/>
    <property type="match status" value="1"/>
</dbReference>
<accession>A0A934S2Q8</accession>
<dbReference type="Proteomes" id="UP000603141">
    <property type="component" value="Unassembled WGS sequence"/>
</dbReference>
<dbReference type="RefSeq" id="WP_200267290.1">
    <property type="nucleotide sequence ID" value="NZ_JAENIJ010000003.1"/>
</dbReference>
<dbReference type="EMBL" id="JAENIJ010000003">
    <property type="protein sequence ID" value="MBK1881252.1"/>
    <property type="molecule type" value="Genomic_DNA"/>
</dbReference>
<dbReference type="InterPro" id="IPR050287">
    <property type="entry name" value="MTA/SAH_deaminase"/>
</dbReference>
<evidence type="ECO:0000259" key="1">
    <source>
        <dbReference type="Pfam" id="PF01979"/>
    </source>
</evidence>
<proteinExistence type="predicted"/>
<dbReference type="PANTHER" id="PTHR43794:SF5">
    <property type="entry name" value="CHLOROHYDROLASE FAMILY PROTEIN"/>
    <property type="match status" value="1"/>
</dbReference>